<evidence type="ECO:0000256" key="5">
    <source>
        <dbReference type="ARBA" id="ARBA00022898"/>
    </source>
</evidence>
<dbReference type="GO" id="GO:0030170">
    <property type="term" value="F:pyridoxal phosphate binding"/>
    <property type="evidence" value="ECO:0007669"/>
    <property type="project" value="InterPro"/>
</dbReference>
<comment type="similarity">
    <text evidence="2 6">Belongs to the class-I pyridoxal-phosphate-dependent aminotransferase family.</text>
</comment>
<dbReference type="EMBL" id="FCNZ02000065">
    <property type="protein sequence ID" value="SAL80262.1"/>
    <property type="molecule type" value="Genomic_DNA"/>
</dbReference>
<dbReference type="Gene3D" id="3.90.1150.10">
    <property type="entry name" value="Aspartate Aminotransferase, domain 1"/>
    <property type="match status" value="1"/>
</dbReference>
<dbReference type="InterPro" id="IPR004838">
    <property type="entry name" value="NHTrfase_class1_PyrdxlP-BS"/>
</dbReference>
<dbReference type="SUPFAM" id="SSF53383">
    <property type="entry name" value="PLP-dependent transferases"/>
    <property type="match status" value="1"/>
</dbReference>
<protein>
    <recommendedName>
        <fullName evidence="6">Aminotransferase</fullName>
        <ecNumber evidence="6">2.6.1.-</ecNumber>
    </recommendedName>
</protein>
<evidence type="ECO:0000256" key="3">
    <source>
        <dbReference type="ARBA" id="ARBA00022576"/>
    </source>
</evidence>
<dbReference type="AlphaFoldDB" id="A0A158KGK5"/>
<dbReference type="CDD" id="cd00609">
    <property type="entry name" value="AAT_like"/>
    <property type="match status" value="1"/>
</dbReference>
<evidence type="ECO:0000256" key="6">
    <source>
        <dbReference type="RuleBase" id="RU000481"/>
    </source>
</evidence>
<keyword evidence="5" id="KW-0663">Pyridoxal phosphate</keyword>
<name>A0A158KGK5_9BURK</name>
<evidence type="ECO:0000313" key="8">
    <source>
        <dbReference type="EMBL" id="SAL80262.1"/>
    </source>
</evidence>
<dbReference type="RefSeq" id="WP_087633880.1">
    <property type="nucleotide sequence ID" value="NZ_FCNZ02000065.1"/>
</dbReference>
<evidence type="ECO:0000256" key="1">
    <source>
        <dbReference type="ARBA" id="ARBA00001933"/>
    </source>
</evidence>
<dbReference type="PANTHER" id="PTHR46383">
    <property type="entry name" value="ASPARTATE AMINOTRANSFERASE"/>
    <property type="match status" value="1"/>
</dbReference>
<organism evidence="8 9">
    <name type="scientific">Caballeronia telluris</name>
    <dbReference type="NCBI Taxonomy" id="326475"/>
    <lineage>
        <taxon>Bacteria</taxon>
        <taxon>Pseudomonadati</taxon>
        <taxon>Pseudomonadota</taxon>
        <taxon>Betaproteobacteria</taxon>
        <taxon>Burkholderiales</taxon>
        <taxon>Burkholderiaceae</taxon>
        <taxon>Caballeronia</taxon>
    </lineage>
</organism>
<dbReference type="STRING" id="326475.AWB66_06214"/>
<dbReference type="GO" id="GO:0006520">
    <property type="term" value="P:amino acid metabolic process"/>
    <property type="evidence" value="ECO:0007669"/>
    <property type="project" value="InterPro"/>
</dbReference>
<gene>
    <name evidence="8" type="ORF">AWB66_06214</name>
</gene>
<dbReference type="Gene3D" id="3.40.640.10">
    <property type="entry name" value="Type I PLP-dependent aspartate aminotransferase-like (Major domain)"/>
    <property type="match status" value="1"/>
</dbReference>
<sequence>MQVAPRLRERTLTVNGVSKVYSMTGWRIGYAGGPAWLIRATQTLRSQSTSNPSTISQAATLAALEGGTDFLLEWIDELRTCRDLVVDTMARCPGLRCDALDGAFYAFVDCSGAIGATTPSGDVIATDLDFANYLLEAAHVGVAHGSAFGVENHVRIAYAVPMPALRDACRRIETACAALTPAVTAV</sequence>
<dbReference type="InterPro" id="IPR015421">
    <property type="entry name" value="PyrdxlP-dep_Trfase_major"/>
</dbReference>
<keyword evidence="4 6" id="KW-0808">Transferase</keyword>
<dbReference type="GO" id="GO:0008483">
    <property type="term" value="F:transaminase activity"/>
    <property type="evidence" value="ECO:0007669"/>
    <property type="project" value="UniProtKB-KW"/>
</dbReference>
<keyword evidence="3 6" id="KW-0032">Aminotransferase</keyword>
<accession>A0A158KGK5</accession>
<evidence type="ECO:0000313" key="9">
    <source>
        <dbReference type="Proteomes" id="UP000054717"/>
    </source>
</evidence>
<comment type="cofactor">
    <cofactor evidence="1 6">
        <name>pyridoxal 5'-phosphate</name>
        <dbReference type="ChEBI" id="CHEBI:597326"/>
    </cofactor>
</comment>
<dbReference type="InterPro" id="IPR004839">
    <property type="entry name" value="Aminotransferase_I/II_large"/>
</dbReference>
<evidence type="ECO:0000259" key="7">
    <source>
        <dbReference type="Pfam" id="PF00155"/>
    </source>
</evidence>
<feature type="domain" description="Aminotransferase class I/classII large" evidence="7">
    <location>
        <begin position="8"/>
        <end position="172"/>
    </location>
</feature>
<evidence type="ECO:0000256" key="4">
    <source>
        <dbReference type="ARBA" id="ARBA00022679"/>
    </source>
</evidence>
<dbReference type="InterPro" id="IPR015424">
    <property type="entry name" value="PyrdxlP-dep_Trfase"/>
</dbReference>
<dbReference type="InterPro" id="IPR050596">
    <property type="entry name" value="AspAT/PAT-like"/>
</dbReference>
<dbReference type="PANTHER" id="PTHR46383:SF1">
    <property type="entry name" value="ASPARTATE AMINOTRANSFERASE"/>
    <property type="match status" value="1"/>
</dbReference>
<dbReference type="InterPro" id="IPR015422">
    <property type="entry name" value="PyrdxlP-dep_Trfase_small"/>
</dbReference>
<dbReference type="Proteomes" id="UP000054717">
    <property type="component" value="Unassembled WGS sequence"/>
</dbReference>
<dbReference type="EC" id="2.6.1.-" evidence="6"/>
<comment type="caution">
    <text evidence="8">The sequence shown here is derived from an EMBL/GenBank/DDBJ whole genome shotgun (WGS) entry which is preliminary data.</text>
</comment>
<dbReference type="Pfam" id="PF00155">
    <property type="entry name" value="Aminotran_1_2"/>
    <property type="match status" value="1"/>
</dbReference>
<keyword evidence="9" id="KW-1185">Reference proteome</keyword>
<dbReference type="PROSITE" id="PS00105">
    <property type="entry name" value="AA_TRANSFER_CLASS_1"/>
    <property type="match status" value="1"/>
</dbReference>
<reference evidence="8" key="1">
    <citation type="submission" date="2016-01" db="EMBL/GenBank/DDBJ databases">
        <authorList>
            <person name="Peeters Charlotte."/>
        </authorList>
    </citation>
    <scope>NUCLEOTIDE SEQUENCE</scope>
    <source>
        <strain evidence="8">LMG 22936</strain>
    </source>
</reference>
<proteinExistence type="inferred from homology"/>
<evidence type="ECO:0000256" key="2">
    <source>
        <dbReference type="ARBA" id="ARBA00007441"/>
    </source>
</evidence>